<proteinExistence type="predicted"/>
<evidence type="ECO:0000256" key="4">
    <source>
        <dbReference type="SAM" id="MobiDB-lite"/>
    </source>
</evidence>
<evidence type="ECO:0000256" key="2">
    <source>
        <dbReference type="ARBA" id="ARBA00023125"/>
    </source>
</evidence>
<evidence type="ECO:0000313" key="6">
    <source>
        <dbReference type="EMBL" id="MFC3833764.1"/>
    </source>
</evidence>
<organism evidence="6 7">
    <name type="scientific">Deinococcus rufus</name>
    <dbReference type="NCBI Taxonomy" id="2136097"/>
    <lineage>
        <taxon>Bacteria</taxon>
        <taxon>Thermotogati</taxon>
        <taxon>Deinococcota</taxon>
        <taxon>Deinococci</taxon>
        <taxon>Deinococcales</taxon>
        <taxon>Deinococcaceae</taxon>
        <taxon>Deinococcus</taxon>
    </lineage>
</organism>
<dbReference type="Gene3D" id="1.10.10.10">
    <property type="entry name" value="Winged helix-like DNA-binding domain superfamily/Winged helix DNA-binding domain"/>
    <property type="match status" value="1"/>
</dbReference>
<evidence type="ECO:0000256" key="3">
    <source>
        <dbReference type="ARBA" id="ARBA00023163"/>
    </source>
</evidence>
<feature type="domain" description="HTH hxlR-type" evidence="5">
    <location>
        <begin position="21"/>
        <end position="125"/>
    </location>
</feature>
<dbReference type="PROSITE" id="PS51118">
    <property type="entry name" value="HTH_HXLR"/>
    <property type="match status" value="1"/>
</dbReference>
<name>A0ABV7Z9S5_9DEIO</name>
<keyword evidence="7" id="KW-1185">Reference proteome</keyword>
<dbReference type="Pfam" id="PF01638">
    <property type="entry name" value="HxlR"/>
    <property type="match status" value="1"/>
</dbReference>
<gene>
    <name evidence="6" type="ORF">ACFOSB_12930</name>
</gene>
<dbReference type="RefSeq" id="WP_322473550.1">
    <property type="nucleotide sequence ID" value="NZ_JBHRZG010000013.1"/>
</dbReference>
<dbReference type="EMBL" id="JBHRZG010000013">
    <property type="protein sequence ID" value="MFC3833764.1"/>
    <property type="molecule type" value="Genomic_DNA"/>
</dbReference>
<dbReference type="Proteomes" id="UP001595803">
    <property type="component" value="Unassembled WGS sequence"/>
</dbReference>
<evidence type="ECO:0000259" key="5">
    <source>
        <dbReference type="PROSITE" id="PS51118"/>
    </source>
</evidence>
<keyword evidence="1" id="KW-0805">Transcription regulation</keyword>
<keyword evidence="3" id="KW-0804">Transcription</keyword>
<keyword evidence="2" id="KW-0238">DNA-binding</keyword>
<feature type="region of interest" description="Disordered" evidence="4">
    <location>
        <begin position="1"/>
        <end position="20"/>
    </location>
</feature>
<dbReference type="InterPro" id="IPR036390">
    <property type="entry name" value="WH_DNA-bd_sf"/>
</dbReference>
<dbReference type="InterPro" id="IPR002577">
    <property type="entry name" value="HTH_HxlR"/>
</dbReference>
<accession>A0ABV7Z9S5</accession>
<evidence type="ECO:0000256" key="1">
    <source>
        <dbReference type="ARBA" id="ARBA00023015"/>
    </source>
</evidence>
<sequence>MESHAMDGVPRPAGTPWPKATPDVEALVREMIGRVADKWTLLILEVLEEHGTLRFTQVGEHVGGISQKMLTKTLRQMESDGLLTRTVYPVIPPRVDYTLTPLGLSLSEAFCAVWEWAEAHHAEVMAARQTFAAQAGTPEWMHDPQLPSVQDRP</sequence>
<dbReference type="PANTHER" id="PTHR33204:SF39">
    <property type="entry name" value="TRANSCRIPTIONAL REGULATORY PROTEIN"/>
    <property type="match status" value="1"/>
</dbReference>
<dbReference type="InterPro" id="IPR036388">
    <property type="entry name" value="WH-like_DNA-bd_sf"/>
</dbReference>
<dbReference type="SUPFAM" id="SSF46785">
    <property type="entry name" value="Winged helix' DNA-binding domain"/>
    <property type="match status" value="1"/>
</dbReference>
<protein>
    <submittedName>
        <fullName evidence="6">Winged helix-turn-helix transcriptional regulator</fullName>
    </submittedName>
</protein>
<evidence type="ECO:0000313" key="7">
    <source>
        <dbReference type="Proteomes" id="UP001595803"/>
    </source>
</evidence>
<comment type="caution">
    <text evidence="6">The sequence shown here is derived from an EMBL/GenBank/DDBJ whole genome shotgun (WGS) entry which is preliminary data.</text>
</comment>
<dbReference type="PANTHER" id="PTHR33204">
    <property type="entry name" value="TRANSCRIPTIONAL REGULATOR, MARR FAMILY"/>
    <property type="match status" value="1"/>
</dbReference>
<reference evidence="7" key="1">
    <citation type="journal article" date="2019" name="Int. J. Syst. Evol. Microbiol.">
        <title>The Global Catalogue of Microorganisms (GCM) 10K type strain sequencing project: providing services to taxonomists for standard genome sequencing and annotation.</title>
        <authorList>
            <consortium name="The Broad Institute Genomics Platform"/>
            <consortium name="The Broad Institute Genome Sequencing Center for Infectious Disease"/>
            <person name="Wu L."/>
            <person name="Ma J."/>
        </authorList>
    </citation>
    <scope>NUCLEOTIDE SEQUENCE [LARGE SCALE GENOMIC DNA]</scope>
    <source>
        <strain evidence="7">CCTCC AB 2017081</strain>
    </source>
</reference>